<keyword evidence="1" id="KW-0282">Flagellum</keyword>
<proteinExistence type="predicted"/>
<evidence type="ECO:0000313" key="2">
    <source>
        <dbReference type="Proteomes" id="UP000570361"/>
    </source>
</evidence>
<evidence type="ECO:0000313" key="1">
    <source>
        <dbReference type="EMBL" id="MBB3111251.1"/>
    </source>
</evidence>
<reference evidence="1 2" key="1">
    <citation type="submission" date="2020-08" db="EMBL/GenBank/DDBJ databases">
        <title>Genomic Encyclopedia of Type Strains, Phase III (KMG-III): the genomes of soil and plant-associated and newly described type strains.</title>
        <authorList>
            <person name="Whitman W."/>
        </authorList>
    </citation>
    <scope>NUCLEOTIDE SEQUENCE [LARGE SCALE GENOMIC DNA]</scope>
    <source>
        <strain evidence="1 2">CECT 5862</strain>
    </source>
</reference>
<dbReference type="AlphaFoldDB" id="A0A7W5FNE5"/>
<name>A0A7W5FNE5_9BACL</name>
<keyword evidence="1" id="KW-0966">Cell projection</keyword>
<accession>A0A7W5FNE5</accession>
<organism evidence="1 2">
    <name type="scientific">Paenibacillus phyllosphaerae</name>
    <dbReference type="NCBI Taxonomy" id="274593"/>
    <lineage>
        <taxon>Bacteria</taxon>
        <taxon>Bacillati</taxon>
        <taxon>Bacillota</taxon>
        <taxon>Bacilli</taxon>
        <taxon>Bacillales</taxon>
        <taxon>Paenibacillaceae</taxon>
        <taxon>Paenibacillus</taxon>
    </lineage>
</organism>
<comment type="caution">
    <text evidence="1">The sequence shown here is derived from an EMBL/GenBank/DDBJ whole genome shotgun (WGS) entry which is preliminary data.</text>
</comment>
<gene>
    <name evidence="1" type="ORF">FHS18_003319</name>
</gene>
<protein>
    <submittedName>
        <fullName evidence="1">Flagellar biosynthesis regulator FlbT</fullName>
    </submittedName>
</protein>
<keyword evidence="1" id="KW-0969">Cilium</keyword>
<dbReference type="RefSeq" id="WP_183601106.1">
    <property type="nucleotide sequence ID" value="NZ_JACHXK010000006.1"/>
</dbReference>
<dbReference type="EMBL" id="JACHXK010000006">
    <property type="protein sequence ID" value="MBB3111251.1"/>
    <property type="molecule type" value="Genomic_DNA"/>
</dbReference>
<sequence length="135" mass="15932">MMVRNIWNPTHNEIRTWAYTGTSLPHPHWAITLIDFNNLPVLIELAGDEQCFNQSFFEKCLYTFTGLIMEKHNLHELARLETTLEELSTYKQPKAIKEWVEFSQVILGKEDMSDPVWEMDWTARQVRESLMESEA</sequence>
<keyword evidence="2" id="KW-1185">Reference proteome</keyword>
<dbReference type="Proteomes" id="UP000570361">
    <property type="component" value="Unassembled WGS sequence"/>
</dbReference>